<proteinExistence type="predicted"/>
<dbReference type="Proteomes" id="UP000276215">
    <property type="component" value="Unassembled WGS sequence"/>
</dbReference>
<sequence length="109" mass="12337">MSLILPTNSSSNSNSAMNSESNQNCSTLHNQSRLSNIQVNQVSHEPLDNTVPISPISHIQNNTQSTSRQNMEVIPTSEMHSDPIITSILEEQIDIQKKTWLQRRERKLI</sequence>
<protein>
    <submittedName>
        <fullName evidence="2">Uncharacterized protein</fullName>
    </submittedName>
</protein>
<accession>A0A3N4K545</accession>
<gene>
    <name evidence="2" type="ORF">L873DRAFT_1804389</name>
</gene>
<evidence type="ECO:0000313" key="3">
    <source>
        <dbReference type="Proteomes" id="UP000276215"/>
    </source>
</evidence>
<evidence type="ECO:0000313" key="2">
    <source>
        <dbReference type="EMBL" id="RPB01035.1"/>
    </source>
</evidence>
<feature type="region of interest" description="Disordered" evidence="1">
    <location>
        <begin position="1"/>
        <end position="33"/>
    </location>
</feature>
<feature type="compositionally biased region" description="Polar residues" evidence="1">
    <location>
        <begin position="57"/>
        <end position="68"/>
    </location>
</feature>
<keyword evidence="3" id="KW-1185">Reference proteome</keyword>
<feature type="compositionally biased region" description="Low complexity" evidence="1">
    <location>
        <begin position="8"/>
        <end position="24"/>
    </location>
</feature>
<evidence type="ECO:0000256" key="1">
    <source>
        <dbReference type="SAM" id="MobiDB-lite"/>
    </source>
</evidence>
<feature type="region of interest" description="Disordered" evidence="1">
    <location>
        <begin position="47"/>
        <end position="68"/>
    </location>
</feature>
<organism evidence="2 3">
    <name type="scientific">Choiromyces venosus 120613-1</name>
    <dbReference type="NCBI Taxonomy" id="1336337"/>
    <lineage>
        <taxon>Eukaryota</taxon>
        <taxon>Fungi</taxon>
        <taxon>Dikarya</taxon>
        <taxon>Ascomycota</taxon>
        <taxon>Pezizomycotina</taxon>
        <taxon>Pezizomycetes</taxon>
        <taxon>Pezizales</taxon>
        <taxon>Tuberaceae</taxon>
        <taxon>Choiromyces</taxon>
    </lineage>
</organism>
<dbReference type="EMBL" id="ML120376">
    <property type="protein sequence ID" value="RPB01035.1"/>
    <property type="molecule type" value="Genomic_DNA"/>
</dbReference>
<reference evidence="2 3" key="1">
    <citation type="journal article" date="2018" name="Nat. Ecol. Evol.">
        <title>Pezizomycetes genomes reveal the molecular basis of ectomycorrhizal truffle lifestyle.</title>
        <authorList>
            <person name="Murat C."/>
            <person name="Payen T."/>
            <person name="Noel B."/>
            <person name="Kuo A."/>
            <person name="Morin E."/>
            <person name="Chen J."/>
            <person name="Kohler A."/>
            <person name="Krizsan K."/>
            <person name="Balestrini R."/>
            <person name="Da Silva C."/>
            <person name="Montanini B."/>
            <person name="Hainaut M."/>
            <person name="Levati E."/>
            <person name="Barry K.W."/>
            <person name="Belfiori B."/>
            <person name="Cichocki N."/>
            <person name="Clum A."/>
            <person name="Dockter R.B."/>
            <person name="Fauchery L."/>
            <person name="Guy J."/>
            <person name="Iotti M."/>
            <person name="Le Tacon F."/>
            <person name="Lindquist E.A."/>
            <person name="Lipzen A."/>
            <person name="Malagnac F."/>
            <person name="Mello A."/>
            <person name="Molinier V."/>
            <person name="Miyauchi S."/>
            <person name="Poulain J."/>
            <person name="Riccioni C."/>
            <person name="Rubini A."/>
            <person name="Sitrit Y."/>
            <person name="Splivallo R."/>
            <person name="Traeger S."/>
            <person name="Wang M."/>
            <person name="Zifcakova L."/>
            <person name="Wipf D."/>
            <person name="Zambonelli A."/>
            <person name="Paolocci F."/>
            <person name="Nowrousian M."/>
            <person name="Ottonello S."/>
            <person name="Baldrian P."/>
            <person name="Spatafora J.W."/>
            <person name="Henrissat B."/>
            <person name="Nagy L.G."/>
            <person name="Aury J.M."/>
            <person name="Wincker P."/>
            <person name="Grigoriev I.V."/>
            <person name="Bonfante P."/>
            <person name="Martin F.M."/>
        </authorList>
    </citation>
    <scope>NUCLEOTIDE SEQUENCE [LARGE SCALE GENOMIC DNA]</scope>
    <source>
        <strain evidence="2 3">120613-1</strain>
    </source>
</reference>
<name>A0A3N4K545_9PEZI</name>
<dbReference type="AlphaFoldDB" id="A0A3N4K545"/>